<dbReference type="OrthoDB" id="99247at2759"/>
<gene>
    <name evidence="2" type="ORF">F444_06371</name>
</gene>
<sequence>MEEELRELRLELKAARNDAKRYASYALRLQQELAREKQKGGEQDKDNNILDEDFFHFDEKYARTAKTFAWDKKVEKFRKRQDVWSRKIDQVAQMITERRSGAEEKDAILDNQVEESVDGVVERLVPFLQQQKRLIGDIGRENVKLRDMLRARPTRRELVASQLEVERLQKRVQKLRGRANTTEGQDPRKMPQEHQSASGEHVSVKESSLSERRTEERLLQMLRVNTTQHKYLKEKLHCYLSLDTARLAKQQELTEAGILERVGRICSNIVASCCYTLEVDDVGELPNCVTKAHQLAQVSTTYQDFVERIEKLLKRFDKDAFYSTRAEFTADTSCHEALEMIVSHVNDVLVELDARREQMKPPGSKAHEVLMASMKLLQVARVDQLTPTIRRLVDNMRAEQEFQRGLRDLFGLDDSANRKQILHVASILFGELGFLPGNA</sequence>
<comment type="caution">
    <text evidence="2">The sequence shown here is derived from an EMBL/GenBank/DDBJ whole genome shotgun (WGS) entry which is preliminary data.</text>
</comment>
<feature type="region of interest" description="Disordered" evidence="1">
    <location>
        <begin position="174"/>
        <end position="211"/>
    </location>
</feature>
<evidence type="ECO:0008006" key="4">
    <source>
        <dbReference type="Google" id="ProtNLM"/>
    </source>
</evidence>
<feature type="compositionally biased region" description="Basic and acidic residues" evidence="1">
    <location>
        <begin position="202"/>
        <end position="211"/>
    </location>
</feature>
<evidence type="ECO:0000313" key="3">
    <source>
        <dbReference type="Proteomes" id="UP000028582"/>
    </source>
</evidence>
<protein>
    <recommendedName>
        <fullName evidence="4">Centrosomal protein of 70 kDa</fullName>
    </recommendedName>
</protein>
<organism evidence="2 3">
    <name type="scientific">Phytophthora nicotianae P1976</name>
    <dbReference type="NCBI Taxonomy" id="1317066"/>
    <lineage>
        <taxon>Eukaryota</taxon>
        <taxon>Sar</taxon>
        <taxon>Stramenopiles</taxon>
        <taxon>Oomycota</taxon>
        <taxon>Peronosporomycetes</taxon>
        <taxon>Peronosporales</taxon>
        <taxon>Peronosporaceae</taxon>
        <taxon>Phytophthora</taxon>
    </lineage>
</organism>
<proteinExistence type="predicted"/>
<dbReference type="Proteomes" id="UP000028582">
    <property type="component" value="Unassembled WGS sequence"/>
</dbReference>
<evidence type="ECO:0000256" key="1">
    <source>
        <dbReference type="SAM" id="MobiDB-lite"/>
    </source>
</evidence>
<dbReference type="AlphaFoldDB" id="A0A081AIQ0"/>
<accession>A0A081AIQ0</accession>
<dbReference type="EMBL" id="ANJA01001179">
    <property type="protein sequence ID" value="ETO78761.1"/>
    <property type="molecule type" value="Genomic_DNA"/>
</dbReference>
<reference evidence="2 3" key="1">
    <citation type="submission" date="2013-11" db="EMBL/GenBank/DDBJ databases">
        <title>The Genome Sequence of Phytophthora parasitica P1976.</title>
        <authorList>
            <consortium name="The Broad Institute Genomics Platform"/>
            <person name="Russ C."/>
            <person name="Tyler B."/>
            <person name="Panabieres F."/>
            <person name="Shan W."/>
            <person name="Tripathy S."/>
            <person name="Grunwald N."/>
            <person name="Machado M."/>
            <person name="Johnson C.S."/>
            <person name="Walker B."/>
            <person name="Young S."/>
            <person name="Zeng Q."/>
            <person name="Gargeya S."/>
            <person name="Fitzgerald M."/>
            <person name="Haas B."/>
            <person name="Abouelleil A."/>
            <person name="Allen A.W."/>
            <person name="Alvarado L."/>
            <person name="Arachchi H.M."/>
            <person name="Berlin A.M."/>
            <person name="Chapman S.B."/>
            <person name="Gainer-Dewar J."/>
            <person name="Goldberg J."/>
            <person name="Griggs A."/>
            <person name="Gujja S."/>
            <person name="Hansen M."/>
            <person name="Howarth C."/>
            <person name="Imamovic A."/>
            <person name="Ireland A."/>
            <person name="Larimer J."/>
            <person name="McCowan C."/>
            <person name="Murphy C."/>
            <person name="Pearson M."/>
            <person name="Poon T.W."/>
            <person name="Priest M."/>
            <person name="Roberts A."/>
            <person name="Saif S."/>
            <person name="Shea T."/>
            <person name="Sisk P."/>
            <person name="Sykes S."/>
            <person name="Wortman J."/>
            <person name="Nusbaum C."/>
            <person name="Birren B."/>
        </authorList>
    </citation>
    <scope>NUCLEOTIDE SEQUENCE [LARGE SCALE GENOMIC DNA]</scope>
    <source>
        <strain evidence="2 3">P1976</strain>
    </source>
</reference>
<name>A0A081AIQ0_PHYNI</name>
<evidence type="ECO:0000313" key="2">
    <source>
        <dbReference type="EMBL" id="ETO78761.1"/>
    </source>
</evidence>